<accession>A0A7J5AAQ7</accession>
<dbReference type="RefSeq" id="WP_150900725.1">
    <property type="nucleotide sequence ID" value="NZ_WAAU01000028.1"/>
</dbReference>
<name>A0A7J5AAQ7_9FLAO</name>
<comment type="caution">
    <text evidence="1">The sequence shown here is derived from an EMBL/GenBank/DDBJ whole genome shotgun (WGS) entry which is preliminary data.</text>
</comment>
<keyword evidence="2" id="KW-1185">Reference proteome</keyword>
<protein>
    <submittedName>
        <fullName evidence="1">Uncharacterized protein</fullName>
    </submittedName>
</protein>
<evidence type="ECO:0000313" key="2">
    <source>
        <dbReference type="Proteomes" id="UP000467305"/>
    </source>
</evidence>
<dbReference type="OrthoDB" id="196672at2"/>
<sequence length="133" mass="15686">MELQLNDILSNIPLLKKKIAEISFKNQVDSDQLLIEMVKFLNLIHITNEKLSPSVLVDLAWHEFILFTRYYNEFCLTHYSRFIHHTPSENSEPKTFQKTIELYIKHYNKPPESIWGSYAIKEWEASDCGACHN</sequence>
<dbReference type="AlphaFoldDB" id="A0A7J5AAQ7"/>
<organism evidence="1 2">
    <name type="scientific">Tenacibaculum aiptasiae</name>
    <dbReference type="NCBI Taxonomy" id="426481"/>
    <lineage>
        <taxon>Bacteria</taxon>
        <taxon>Pseudomonadati</taxon>
        <taxon>Bacteroidota</taxon>
        <taxon>Flavobacteriia</taxon>
        <taxon>Flavobacteriales</taxon>
        <taxon>Flavobacteriaceae</taxon>
        <taxon>Tenacibaculum</taxon>
    </lineage>
</organism>
<gene>
    <name evidence="1" type="ORF">F7018_14030</name>
</gene>
<reference evidence="1 2" key="1">
    <citation type="submission" date="2019-09" db="EMBL/GenBank/DDBJ databases">
        <authorList>
            <person name="Cao W.R."/>
        </authorList>
    </citation>
    <scope>NUCLEOTIDE SEQUENCE [LARGE SCALE GENOMIC DNA]</scope>
    <source>
        <strain evidence="2">a4</strain>
    </source>
</reference>
<dbReference type="EMBL" id="WAAU01000028">
    <property type="protein sequence ID" value="KAB1154642.1"/>
    <property type="molecule type" value="Genomic_DNA"/>
</dbReference>
<evidence type="ECO:0000313" key="1">
    <source>
        <dbReference type="EMBL" id="KAB1154642.1"/>
    </source>
</evidence>
<dbReference type="Proteomes" id="UP000467305">
    <property type="component" value="Unassembled WGS sequence"/>
</dbReference>
<proteinExistence type="predicted"/>